<evidence type="ECO:0000313" key="3">
    <source>
        <dbReference type="EMBL" id="GGC96207.1"/>
    </source>
</evidence>
<feature type="transmembrane region" description="Helical" evidence="1">
    <location>
        <begin position="116"/>
        <end position="133"/>
    </location>
</feature>
<organism evidence="3 4">
    <name type="scientific">Undibacterium terreum</name>
    <dbReference type="NCBI Taxonomy" id="1224302"/>
    <lineage>
        <taxon>Bacteria</taxon>
        <taxon>Pseudomonadati</taxon>
        <taxon>Pseudomonadota</taxon>
        <taxon>Betaproteobacteria</taxon>
        <taxon>Burkholderiales</taxon>
        <taxon>Oxalobacteraceae</taxon>
        <taxon>Undibacterium</taxon>
    </lineage>
</organism>
<proteinExistence type="predicted"/>
<reference evidence="3" key="2">
    <citation type="submission" date="2020-09" db="EMBL/GenBank/DDBJ databases">
        <authorList>
            <person name="Sun Q."/>
            <person name="Zhou Y."/>
        </authorList>
    </citation>
    <scope>NUCLEOTIDE SEQUENCE</scope>
    <source>
        <strain evidence="3">CGMCC 1.10998</strain>
    </source>
</reference>
<feature type="domain" description="LiaF transmembrane" evidence="2">
    <location>
        <begin position="35"/>
        <end position="132"/>
    </location>
</feature>
<feature type="transmembrane region" description="Helical" evidence="1">
    <location>
        <begin position="34"/>
        <end position="53"/>
    </location>
</feature>
<keyword evidence="4" id="KW-1185">Reference proteome</keyword>
<evidence type="ECO:0000256" key="1">
    <source>
        <dbReference type="SAM" id="Phobius"/>
    </source>
</evidence>
<keyword evidence="1" id="KW-1133">Transmembrane helix</keyword>
<sequence length="148" mass="16559">MSDQLQQGGADSAPNEKKRRRWYYGDDGDARSNLVWGLSLIAVGVIVLGYKLGFMDVDILTFWHLWPLIVAISGLANIVFAKKPAHVVSGIYHILAAGWLYACMEHLWGWTFGNTWPMILIAWGASILLRGAFNLSHDIDNKNKESSK</sequence>
<dbReference type="Pfam" id="PF22570">
    <property type="entry name" value="LiaF-TM"/>
    <property type="match status" value="1"/>
</dbReference>
<dbReference type="InterPro" id="IPR054331">
    <property type="entry name" value="LiaF_TM"/>
</dbReference>
<gene>
    <name evidence="3" type="ORF">GCM10011396_49520</name>
</gene>
<dbReference type="Proteomes" id="UP000637423">
    <property type="component" value="Unassembled WGS sequence"/>
</dbReference>
<protein>
    <recommendedName>
        <fullName evidence="2">LiaF transmembrane domain-containing protein</fullName>
    </recommendedName>
</protein>
<name>A0A916XQR1_9BURK</name>
<evidence type="ECO:0000259" key="2">
    <source>
        <dbReference type="Pfam" id="PF22570"/>
    </source>
</evidence>
<reference evidence="3" key="1">
    <citation type="journal article" date="2014" name="Int. J. Syst. Evol. Microbiol.">
        <title>Complete genome sequence of Corynebacterium casei LMG S-19264T (=DSM 44701T), isolated from a smear-ripened cheese.</title>
        <authorList>
            <consortium name="US DOE Joint Genome Institute (JGI-PGF)"/>
            <person name="Walter F."/>
            <person name="Albersmeier A."/>
            <person name="Kalinowski J."/>
            <person name="Ruckert C."/>
        </authorList>
    </citation>
    <scope>NUCLEOTIDE SEQUENCE</scope>
    <source>
        <strain evidence="3">CGMCC 1.10998</strain>
    </source>
</reference>
<feature type="transmembrane region" description="Helical" evidence="1">
    <location>
        <begin position="59"/>
        <end position="80"/>
    </location>
</feature>
<keyword evidence="1" id="KW-0472">Membrane</keyword>
<dbReference type="RefSeq" id="WP_188568813.1">
    <property type="nucleotide sequence ID" value="NZ_BMED01000006.1"/>
</dbReference>
<evidence type="ECO:0000313" key="4">
    <source>
        <dbReference type="Proteomes" id="UP000637423"/>
    </source>
</evidence>
<keyword evidence="1" id="KW-0812">Transmembrane</keyword>
<dbReference type="AlphaFoldDB" id="A0A916XQR1"/>
<feature type="transmembrane region" description="Helical" evidence="1">
    <location>
        <begin position="92"/>
        <end position="110"/>
    </location>
</feature>
<dbReference type="EMBL" id="BMED01000006">
    <property type="protein sequence ID" value="GGC96207.1"/>
    <property type="molecule type" value="Genomic_DNA"/>
</dbReference>
<comment type="caution">
    <text evidence="3">The sequence shown here is derived from an EMBL/GenBank/DDBJ whole genome shotgun (WGS) entry which is preliminary data.</text>
</comment>
<accession>A0A916XQR1</accession>